<reference evidence="2 3" key="1">
    <citation type="journal article" date="2020" name="Cell">
        <title>Large-Scale Comparative Analyses of Tick Genomes Elucidate Their Genetic Diversity and Vector Capacities.</title>
        <authorList>
            <consortium name="Tick Genome and Microbiome Consortium (TIGMIC)"/>
            <person name="Jia N."/>
            <person name="Wang J."/>
            <person name="Shi W."/>
            <person name="Du L."/>
            <person name="Sun Y."/>
            <person name="Zhan W."/>
            <person name="Jiang J.F."/>
            <person name="Wang Q."/>
            <person name="Zhang B."/>
            <person name="Ji P."/>
            <person name="Bell-Sakyi L."/>
            <person name="Cui X.M."/>
            <person name="Yuan T.T."/>
            <person name="Jiang B.G."/>
            <person name="Yang W.F."/>
            <person name="Lam T.T."/>
            <person name="Chang Q.C."/>
            <person name="Ding S.J."/>
            <person name="Wang X.J."/>
            <person name="Zhu J.G."/>
            <person name="Ruan X.D."/>
            <person name="Zhao L."/>
            <person name="Wei J.T."/>
            <person name="Ye R.Z."/>
            <person name="Que T.C."/>
            <person name="Du C.H."/>
            <person name="Zhou Y.H."/>
            <person name="Cheng J.X."/>
            <person name="Dai P.F."/>
            <person name="Guo W.B."/>
            <person name="Han X.H."/>
            <person name="Huang E.J."/>
            <person name="Li L.F."/>
            <person name="Wei W."/>
            <person name="Gao Y.C."/>
            <person name="Liu J.Z."/>
            <person name="Shao H.Z."/>
            <person name="Wang X."/>
            <person name="Wang C.C."/>
            <person name="Yang T.C."/>
            <person name="Huo Q.B."/>
            <person name="Li W."/>
            <person name="Chen H.Y."/>
            <person name="Chen S.E."/>
            <person name="Zhou L.G."/>
            <person name="Ni X.B."/>
            <person name="Tian J.H."/>
            <person name="Sheng Y."/>
            <person name="Liu T."/>
            <person name="Pan Y.S."/>
            <person name="Xia L.Y."/>
            <person name="Li J."/>
            <person name="Zhao F."/>
            <person name="Cao W.C."/>
        </authorList>
    </citation>
    <scope>NUCLEOTIDE SEQUENCE [LARGE SCALE GENOMIC DNA]</scope>
    <source>
        <strain evidence="2">HaeL-2018</strain>
    </source>
</reference>
<dbReference type="EMBL" id="JABSTR010000010">
    <property type="protein sequence ID" value="KAH9379468.1"/>
    <property type="molecule type" value="Genomic_DNA"/>
</dbReference>
<dbReference type="Proteomes" id="UP000821853">
    <property type="component" value="Chromosome 8"/>
</dbReference>
<evidence type="ECO:0000256" key="1">
    <source>
        <dbReference type="SAM" id="MobiDB-lite"/>
    </source>
</evidence>
<feature type="compositionally biased region" description="Polar residues" evidence="1">
    <location>
        <begin position="55"/>
        <end position="67"/>
    </location>
</feature>
<feature type="region of interest" description="Disordered" evidence="1">
    <location>
        <begin position="1"/>
        <end position="132"/>
    </location>
</feature>
<feature type="compositionally biased region" description="Basic and acidic residues" evidence="1">
    <location>
        <begin position="69"/>
        <end position="80"/>
    </location>
</feature>
<dbReference type="AlphaFoldDB" id="A0A9J6GYL1"/>
<protein>
    <submittedName>
        <fullName evidence="2">Uncharacterized protein</fullName>
    </submittedName>
</protein>
<dbReference type="VEuPathDB" id="VectorBase:HLOH_053273"/>
<name>A0A9J6GYL1_HAELO</name>
<evidence type="ECO:0000313" key="2">
    <source>
        <dbReference type="EMBL" id="KAH9379468.1"/>
    </source>
</evidence>
<sequence length="132" mass="13522">MTGGPSGDGLKDPGNGRQPTEAFPPLPVQQAEGGVDAPSVEVTTDATEPYEMETNVASPASSVNATAKRSHEEAGHKEGVEEGGTGEPPQKAAVARRSSLRLRPKVQADHKQPDTTPGQLQPPGGPTADGHA</sequence>
<proteinExistence type="predicted"/>
<evidence type="ECO:0000313" key="3">
    <source>
        <dbReference type="Proteomes" id="UP000821853"/>
    </source>
</evidence>
<comment type="caution">
    <text evidence="2">The sequence shown here is derived from an EMBL/GenBank/DDBJ whole genome shotgun (WGS) entry which is preliminary data.</text>
</comment>
<keyword evidence="3" id="KW-1185">Reference proteome</keyword>
<accession>A0A9J6GYL1</accession>
<gene>
    <name evidence="2" type="ORF">HPB48_021818</name>
</gene>
<organism evidence="2 3">
    <name type="scientific">Haemaphysalis longicornis</name>
    <name type="common">Bush tick</name>
    <dbReference type="NCBI Taxonomy" id="44386"/>
    <lineage>
        <taxon>Eukaryota</taxon>
        <taxon>Metazoa</taxon>
        <taxon>Ecdysozoa</taxon>
        <taxon>Arthropoda</taxon>
        <taxon>Chelicerata</taxon>
        <taxon>Arachnida</taxon>
        <taxon>Acari</taxon>
        <taxon>Parasitiformes</taxon>
        <taxon>Ixodida</taxon>
        <taxon>Ixodoidea</taxon>
        <taxon>Ixodidae</taxon>
        <taxon>Haemaphysalinae</taxon>
        <taxon>Haemaphysalis</taxon>
    </lineage>
</organism>